<evidence type="ECO:0000313" key="1">
    <source>
        <dbReference type="EMBL" id="KMW56955.1"/>
    </source>
</evidence>
<dbReference type="EMBL" id="LFTY01000002">
    <property type="protein sequence ID" value="KMW56955.1"/>
    <property type="molecule type" value="Genomic_DNA"/>
</dbReference>
<organism evidence="1 2">
    <name type="scientific">Candidatus Rhodobacter oscarellae</name>
    <dbReference type="NCBI Taxonomy" id="1675527"/>
    <lineage>
        <taxon>Bacteria</taxon>
        <taxon>Pseudomonadati</taxon>
        <taxon>Pseudomonadota</taxon>
        <taxon>Alphaproteobacteria</taxon>
        <taxon>Rhodobacterales</taxon>
        <taxon>Rhodobacter group</taxon>
        <taxon>Rhodobacter</taxon>
    </lineage>
</organism>
<evidence type="ECO:0000313" key="2">
    <source>
        <dbReference type="Proteomes" id="UP000037178"/>
    </source>
</evidence>
<dbReference type="Proteomes" id="UP000037178">
    <property type="component" value="Unassembled WGS sequence"/>
</dbReference>
<reference evidence="1 2" key="1">
    <citation type="submission" date="2015-06" db="EMBL/GenBank/DDBJ databases">
        <title>Draft genome sequence of an Alphaproteobacteria species associated to the Mediterranean sponge Oscarella lobularis.</title>
        <authorList>
            <person name="Jourda C."/>
            <person name="Santini S."/>
            <person name="Claverie J.-M."/>
        </authorList>
    </citation>
    <scope>NUCLEOTIDE SEQUENCE [LARGE SCALE GENOMIC DNA]</scope>
    <source>
        <strain evidence="1">IGS</strain>
    </source>
</reference>
<gene>
    <name evidence="1" type="ORF">AIOL_001913</name>
</gene>
<protein>
    <submittedName>
        <fullName evidence="1">Uncharacterized protein</fullName>
    </submittedName>
</protein>
<dbReference type="STRING" id="1675527.AIOL_001913"/>
<dbReference type="RefSeq" id="WP_049642757.1">
    <property type="nucleotide sequence ID" value="NZ_LFTY01000002.1"/>
</dbReference>
<sequence length="71" mass="7986">MTHETIIKELEDYCRATGLKPSTVCVRALNDSRYVARHQRRLAALNRDANKIRQYMADNPAPAGTDQVAAE</sequence>
<comment type="caution">
    <text evidence="1">The sequence shown here is derived from an EMBL/GenBank/DDBJ whole genome shotgun (WGS) entry which is preliminary data.</text>
</comment>
<dbReference type="AlphaFoldDB" id="A0A0J9E2J8"/>
<name>A0A0J9E2J8_9RHOB</name>
<dbReference type="OrthoDB" id="7874026at2"/>
<dbReference type="PATRIC" id="fig|1675527.3.peg.2011"/>
<proteinExistence type="predicted"/>
<keyword evidence="2" id="KW-1185">Reference proteome</keyword>
<accession>A0A0J9E2J8</accession>